<dbReference type="InterPro" id="IPR032875">
    <property type="entry name" value="Succ_CoA_lig_flav_dom"/>
</dbReference>
<dbReference type="PANTHER" id="PTHR43334">
    <property type="entry name" value="ACETATE--COA LIGASE [ADP-FORMING]"/>
    <property type="match status" value="1"/>
</dbReference>
<dbReference type="InterPro" id="IPR013815">
    <property type="entry name" value="ATP_grasp_subdomain_1"/>
</dbReference>
<dbReference type="Pfam" id="PF13607">
    <property type="entry name" value="Succ_CoA_lig"/>
    <property type="match status" value="1"/>
</dbReference>
<organism evidence="6 7">
    <name type="scientific">Paractinoplanes globisporus</name>
    <dbReference type="NCBI Taxonomy" id="113565"/>
    <lineage>
        <taxon>Bacteria</taxon>
        <taxon>Bacillati</taxon>
        <taxon>Actinomycetota</taxon>
        <taxon>Actinomycetes</taxon>
        <taxon>Micromonosporales</taxon>
        <taxon>Micromonosporaceae</taxon>
        <taxon>Paractinoplanes</taxon>
    </lineage>
</organism>
<evidence type="ECO:0000256" key="2">
    <source>
        <dbReference type="ARBA" id="ARBA00022741"/>
    </source>
</evidence>
<name>A0ABW6WBG0_9ACTN</name>
<evidence type="ECO:0000313" key="6">
    <source>
        <dbReference type="EMBL" id="MFF5289840.1"/>
    </source>
</evidence>
<gene>
    <name evidence="6" type="ORF">ACFY35_10390</name>
</gene>
<sequence>MRDLSALFDPAAVAIIGASDDPAKWGHAVARQALRAGARRPVHLINKRGGTVLGRPAARKLAEVGEPVDLVVVAVPERFFEDAVDDALAQGARAIVGITAGFAETGADGEARQRAIAERVRSAGAALVGPNCLGLVDNTTEVYLSSDAFAPGSVAFLSQSGNLALELGLRLSAKGLGISRFISYGNQADVTLVDLLTSCAEHEATRAIAVYAEDFADGRAFASAAAATSKPVVLLAAGRGAASARSAASHTGALTSPADVVAAACRDAGIHQAATPRELTVLLEALSGPRRATGRRTAVLTDGGGHGSIAADVAEAVGLTVPELSGPLQSDLRDLLWGPSAVGNPVDLAGMGEQDPASYPAIVESLIGAPEVDAVLMTGFFGGYSAAAAPDAASPSDAASPTGAAPTSGASPSDAASPSGTTSPSGAAFPSGGASVLDGADAGAGLGDATLGRLEVAAAERFAAAVAGESTPVVVQSMYPDSPSCRVLTAAGIPVFGAVEDAARALAAVTGGRRVRAIASLPPPQAAIVDAGYFAARELLARAGVAFPEAREVRDEAGVLAAAGLLAPPYALKAVGLLHKTDAGGVALGLNDPGELVAAFREMRARLGEMAYSVERMVKPSDSVELIAGVKRDPRFGPIVMVGLGGVHAEVLRDVAFALAPIDAGRARELLGELRSSALLHGVRNRPPVNIAAVAETVAALAEVAAAHPEIVEIEVNPLLAGPEGPIALDARVIL</sequence>
<dbReference type="Pfam" id="PF13549">
    <property type="entry name" value="ATP-grasp_5"/>
    <property type="match status" value="1"/>
</dbReference>
<feature type="domain" description="CoA-binding" evidence="5">
    <location>
        <begin position="7"/>
        <end position="102"/>
    </location>
</feature>
<dbReference type="Gene3D" id="3.30.1490.20">
    <property type="entry name" value="ATP-grasp fold, A domain"/>
    <property type="match status" value="1"/>
</dbReference>
<dbReference type="Proteomes" id="UP001602245">
    <property type="component" value="Unassembled WGS sequence"/>
</dbReference>
<keyword evidence="7" id="KW-1185">Reference proteome</keyword>
<dbReference type="SMART" id="SM00881">
    <property type="entry name" value="CoA_binding"/>
    <property type="match status" value="1"/>
</dbReference>
<evidence type="ECO:0000259" key="5">
    <source>
        <dbReference type="SMART" id="SM00881"/>
    </source>
</evidence>
<dbReference type="PANTHER" id="PTHR43334:SF1">
    <property type="entry name" value="3-HYDROXYPROPIONATE--COA LIGASE [ADP-FORMING]"/>
    <property type="match status" value="1"/>
</dbReference>
<dbReference type="GO" id="GO:0016874">
    <property type="term" value="F:ligase activity"/>
    <property type="evidence" value="ECO:0007669"/>
    <property type="project" value="UniProtKB-KW"/>
</dbReference>
<keyword evidence="2" id="KW-0547">Nucleotide-binding</keyword>
<protein>
    <submittedName>
        <fullName evidence="6">Acetate--CoA ligase family protein</fullName>
    </submittedName>
</protein>
<dbReference type="InterPro" id="IPR036291">
    <property type="entry name" value="NAD(P)-bd_dom_sf"/>
</dbReference>
<dbReference type="InterPro" id="IPR003781">
    <property type="entry name" value="CoA-bd"/>
</dbReference>
<reference evidence="6 7" key="1">
    <citation type="submission" date="2024-10" db="EMBL/GenBank/DDBJ databases">
        <title>The Natural Products Discovery Center: Release of the First 8490 Sequenced Strains for Exploring Actinobacteria Biosynthetic Diversity.</title>
        <authorList>
            <person name="Kalkreuter E."/>
            <person name="Kautsar S.A."/>
            <person name="Yang D."/>
            <person name="Bader C.D."/>
            <person name="Teijaro C.N."/>
            <person name="Fluegel L."/>
            <person name="Davis C.M."/>
            <person name="Simpson J.R."/>
            <person name="Lauterbach L."/>
            <person name="Steele A.D."/>
            <person name="Gui C."/>
            <person name="Meng S."/>
            <person name="Li G."/>
            <person name="Viehrig K."/>
            <person name="Ye F."/>
            <person name="Su P."/>
            <person name="Kiefer A.F."/>
            <person name="Nichols A."/>
            <person name="Cepeda A.J."/>
            <person name="Yan W."/>
            <person name="Fan B."/>
            <person name="Jiang Y."/>
            <person name="Adhikari A."/>
            <person name="Zheng C.-J."/>
            <person name="Schuster L."/>
            <person name="Cowan T.M."/>
            <person name="Smanski M.J."/>
            <person name="Chevrette M.G."/>
            <person name="De Carvalho L.P.S."/>
            <person name="Shen B."/>
        </authorList>
    </citation>
    <scope>NUCLEOTIDE SEQUENCE [LARGE SCALE GENOMIC DNA]</scope>
    <source>
        <strain evidence="6 7">NPDC000087</strain>
    </source>
</reference>
<keyword evidence="1 6" id="KW-0436">Ligase</keyword>
<comment type="caution">
    <text evidence="6">The sequence shown here is derived from an EMBL/GenBank/DDBJ whole genome shotgun (WGS) entry which is preliminary data.</text>
</comment>
<dbReference type="RefSeq" id="WP_020511622.1">
    <property type="nucleotide sequence ID" value="NZ_JBIAZU010000002.1"/>
</dbReference>
<dbReference type="Gene3D" id="3.30.470.20">
    <property type="entry name" value="ATP-grasp fold, B domain"/>
    <property type="match status" value="1"/>
</dbReference>
<keyword evidence="3" id="KW-0067">ATP-binding</keyword>
<dbReference type="EMBL" id="JBIAZU010000002">
    <property type="protein sequence ID" value="MFF5289840.1"/>
    <property type="molecule type" value="Genomic_DNA"/>
</dbReference>
<evidence type="ECO:0000256" key="3">
    <source>
        <dbReference type="ARBA" id="ARBA00022840"/>
    </source>
</evidence>
<accession>A0ABW6WBG0</accession>
<dbReference type="Gene3D" id="3.40.50.261">
    <property type="entry name" value="Succinyl-CoA synthetase domains"/>
    <property type="match status" value="2"/>
</dbReference>
<dbReference type="InterPro" id="IPR051538">
    <property type="entry name" value="Acyl-CoA_Synth/Transferase"/>
</dbReference>
<evidence type="ECO:0000256" key="1">
    <source>
        <dbReference type="ARBA" id="ARBA00022598"/>
    </source>
</evidence>
<dbReference type="SUPFAM" id="SSF56059">
    <property type="entry name" value="Glutathione synthetase ATP-binding domain-like"/>
    <property type="match status" value="1"/>
</dbReference>
<feature type="region of interest" description="Disordered" evidence="4">
    <location>
        <begin position="391"/>
        <end position="432"/>
    </location>
</feature>
<dbReference type="SUPFAM" id="SSF52210">
    <property type="entry name" value="Succinyl-CoA synthetase domains"/>
    <property type="match status" value="2"/>
</dbReference>
<dbReference type="InterPro" id="IPR016102">
    <property type="entry name" value="Succinyl-CoA_synth-like"/>
</dbReference>
<evidence type="ECO:0000256" key="4">
    <source>
        <dbReference type="SAM" id="MobiDB-lite"/>
    </source>
</evidence>
<proteinExistence type="predicted"/>
<dbReference type="Gene3D" id="3.40.50.720">
    <property type="entry name" value="NAD(P)-binding Rossmann-like Domain"/>
    <property type="match status" value="1"/>
</dbReference>
<evidence type="ECO:0000313" key="7">
    <source>
        <dbReference type="Proteomes" id="UP001602245"/>
    </source>
</evidence>
<dbReference type="SUPFAM" id="SSF51735">
    <property type="entry name" value="NAD(P)-binding Rossmann-fold domains"/>
    <property type="match status" value="1"/>
</dbReference>
<dbReference type="Pfam" id="PF13380">
    <property type="entry name" value="CoA_binding_2"/>
    <property type="match status" value="1"/>
</dbReference>